<dbReference type="Proteomes" id="UP000324222">
    <property type="component" value="Unassembled WGS sequence"/>
</dbReference>
<dbReference type="AlphaFoldDB" id="A0A5B7GCV9"/>
<dbReference type="EMBL" id="VSRR010012814">
    <property type="protein sequence ID" value="MPC55008.1"/>
    <property type="molecule type" value="Genomic_DNA"/>
</dbReference>
<proteinExistence type="predicted"/>
<protein>
    <submittedName>
        <fullName evidence="1">Uncharacterized protein</fullName>
    </submittedName>
</protein>
<accession>A0A5B7GCV9</accession>
<comment type="caution">
    <text evidence="1">The sequence shown here is derived from an EMBL/GenBank/DDBJ whole genome shotgun (WGS) entry which is preliminary data.</text>
</comment>
<reference evidence="1 2" key="1">
    <citation type="submission" date="2019-05" db="EMBL/GenBank/DDBJ databases">
        <title>Another draft genome of Portunus trituberculatus and its Hox gene families provides insights of decapod evolution.</title>
        <authorList>
            <person name="Jeong J.-H."/>
            <person name="Song I."/>
            <person name="Kim S."/>
            <person name="Choi T."/>
            <person name="Kim D."/>
            <person name="Ryu S."/>
            <person name="Kim W."/>
        </authorList>
    </citation>
    <scope>NUCLEOTIDE SEQUENCE [LARGE SCALE GENOMIC DNA]</scope>
    <source>
        <tissue evidence="1">Muscle</tissue>
    </source>
</reference>
<keyword evidence="2" id="KW-1185">Reference proteome</keyword>
<name>A0A5B7GCV9_PORTR</name>
<evidence type="ECO:0000313" key="1">
    <source>
        <dbReference type="EMBL" id="MPC55008.1"/>
    </source>
</evidence>
<evidence type="ECO:0000313" key="2">
    <source>
        <dbReference type="Proteomes" id="UP000324222"/>
    </source>
</evidence>
<sequence>MIPTLTTVIWPDYQITSSFFLLENHSSHIISHKEAAQAVHKEMCLITILVLRQYRLNLLNPNFLIGRSNLPDRC</sequence>
<gene>
    <name evidence="1" type="ORF">E2C01_048939</name>
</gene>
<organism evidence="1 2">
    <name type="scientific">Portunus trituberculatus</name>
    <name type="common">Swimming crab</name>
    <name type="synonym">Neptunus trituberculatus</name>
    <dbReference type="NCBI Taxonomy" id="210409"/>
    <lineage>
        <taxon>Eukaryota</taxon>
        <taxon>Metazoa</taxon>
        <taxon>Ecdysozoa</taxon>
        <taxon>Arthropoda</taxon>
        <taxon>Crustacea</taxon>
        <taxon>Multicrustacea</taxon>
        <taxon>Malacostraca</taxon>
        <taxon>Eumalacostraca</taxon>
        <taxon>Eucarida</taxon>
        <taxon>Decapoda</taxon>
        <taxon>Pleocyemata</taxon>
        <taxon>Brachyura</taxon>
        <taxon>Eubrachyura</taxon>
        <taxon>Portunoidea</taxon>
        <taxon>Portunidae</taxon>
        <taxon>Portuninae</taxon>
        <taxon>Portunus</taxon>
    </lineage>
</organism>